<keyword evidence="3" id="KW-1185">Reference proteome</keyword>
<dbReference type="EMBL" id="JBBNAG010000008">
    <property type="protein sequence ID" value="KAK9112990.1"/>
    <property type="molecule type" value="Genomic_DNA"/>
</dbReference>
<dbReference type="PANTHER" id="PTHR31374">
    <property type="entry name" value="AUXIN-INDUCED PROTEIN-LIKE-RELATED"/>
    <property type="match status" value="1"/>
</dbReference>
<comment type="caution">
    <text evidence="2">The sequence shown here is derived from an EMBL/GenBank/DDBJ whole genome shotgun (WGS) entry which is preliminary data.</text>
</comment>
<sequence length="162" mass="18331">MSAGATAKCSKIRYIVRLRQLLRQWRHKSAAARRQAHHRSPNSTPSDVLPGHVAVLVGPTCRRFIVSATHLNHPVFRNLLDRAEDEFGFSNHGPLAIPCDESLFEEAIRFVSQSESARSHHNFDEFQRRYCRSFSASWSWGLGLGLGDSRPLLNVNGENPVW</sequence>
<accession>A0AAP0NPC9</accession>
<name>A0AAP0NPC9_9MAGN</name>
<organism evidence="2 3">
    <name type="scientific">Stephania cephalantha</name>
    <dbReference type="NCBI Taxonomy" id="152367"/>
    <lineage>
        <taxon>Eukaryota</taxon>
        <taxon>Viridiplantae</taxon>
        <taxon>Streptophyta</taxon>
        <taxon>Embryophyta</taxon>
        <taxon>Tracheophyta</taxon>
        <taxon>Spermatophyta</taxon>
        <taxon>Magnoliopsida</taxon>
        <taxon>Ranunculales</taxon>
        <taxon>Menispermaceae</taxon>
        <taxon>Menispermoideae</taxon>
        <taxon>Cissampelideae</taxon>
        <taxon>Stephania</taxon>
    </lineage>
</organism>
<gene>
    <name evidence="2" type="ORF">Scep_020509</name>
</gene>
<proteinExistence type="inferred from homology"/>
<protein>
    <submittedName>
        <fullName evidence="2">Uncharacterized protein</fullName>
    </submittedName>
</protein>
<comment type="similarity">
    <text evidence="1">Belongs to the ARG7 family.</text>
</comment>
<dbReference type="AlphaFoldDB" id="A0AAP0NPC9"/>
<dbReference type="InterPro" id="IPR003676">
    <property type="entry name" value="SAUR_fam"/>
</dbReference>
<dbReference type="GO" id="GO:0009733">
    <property type="term" value="P:response to auxin"/>
    <property type="evidence" value="ECO:0007669"/>
    <property type="project" value="InterPro"/>
</dbReference>
<dbReference type="Pfam" id="PF02519">
    <property type="entry name" value="Auxin_inducible"/>
    <property type="match status" value="1"/>
</dbReference>
<evidence type="ECO:0000313" key="3">
    <source>
        <dbReference type="Proteomes" id="UP001419268"/>
    </source>
</evidence>
<dbReference type="Proteomes" id="UP001419268">
    <property type="component" value="Unassembled WGS sequence"/>
</dbReference>
<dbReference type="PANTHER" id="PTHR31374:SF119">
    <property type="entry name" value="SAUR-LIKE AUXIN-RESPONSIVE PROTEIN FAMILY"/>
    <property type="match status" value="1"/>
</dbReference>
<evidence type="ECO:0000313" key="2">
    <source>
        <dbReference type="EMBL" id="KAK9112990.1"/>
    </source>
</evidence>
<evidence type="ECO:0000256" key="1">
    <source>
        <dbReference type="ARBA" id="ARBA00006974"/>
    </source>
</evidence>
<reference evidence="2 3" key="1">
    <citation type="submission" date="2024-01" db="EMBL/GenBank/DDBJ databases">
        <title>Genome assemblies of Stephania.</title>
        <authorList>
            <person name="Yang L."/>
        </authorList>
    </citation>
    <scope>NUCLEOTIDE SEQUENCE [LARGE SCALE GENOMIC DNA]</scope>
    <source>
        <strain evidence="2">JXDWG</strain>
        <tissue evidence="2">Leaf</tissue>
    </source>
</reference>